<dbReference type="PANTHER" id="PTHR30032">
    <property type="entry name" value="N-ACETYLMURAMOYL-L-ALANINE AMIDASE-RELATED"/>
    <property type="match status" value="1"/>
</dbReference>
<protein>
    <recommendedName>
        <fullName evidence="4">Cell wall binding repeat 2</fullName>
    </recommendedName>
</protein>
<accession>A0ABR6TJZ0</accession>
<sequence>MHKKKKKFLSNMQILTIGTSICISGFLFSTVSNADGNLRISGSDRYETSMNILKHLGSKDEIYIATGKNFPDALSIGPISHIQEKPLLLIKENDSEIKSLKEAKIKKITIIGGTSSISKNFENKLKKDFEVTRISGKDRYETSRKIARLVTNKKVGVATGETYPDALVASSYLGKNKMPLILIDNNKNINIPEDKEAIYTFGGISSVNKTYGKRISGKDRYETSRKIADEFKNYENIIIVSGENFADALSSAPLGKKYNAPIILTKSNKIDDSSKNILKKAKKVILVGGETSISKNIEKEIIDARTNKTENSSSKPKDNSSLENNELKKAKDELGKRIEDLKKIEKNMYTKNSYSIFNDKIINAEKKLKKENDIKKIKSALEDLKEIEKLLVQKGDIQKLKKAIEAASNEAKKNDVYTEESIKKLEKVIEEIKKNDFENLNETQTKDIIKKLDDTIKALDKKIIPQKTLADNFDIGNFEKISVKDINSPSNEELEQLKNKVGNVERVEKIENKNELKIIFTDNSSKIVNYTDVFKNTPVAPEEPELPEKLKNVKIKAPGTYSYKKIEIEEDADSKTWLEEIKKGNCKISVFMYKNQTNKRELKSTKEEVDGYKVGEKGEKNYLFIYGVKENQFISIEVKGYEKIYAKVVKDAFSSQFNYSLHIINESEIPADSQSSEDNEDINNLKNEINKKIEEYEKNIKPKVSNYTRSSFNEYEKAILKAKKLIKEDNIKLEKLKNIIKEIDSIKSELKLLGNSDELLKQIDMANKLCDNNAYRKTARDNLKKYLKKFDNIDIDRLDYTREKVNLLEQEIENQITIFNNDQKVVVILETKNEKFIDKKTENIFVLDSLLGTKIGDLLESTEIPGQAKSIWNMDFSLNGNKPSGWKINDGNVMNEAELKNTILAESQIKDEKIKITAVYDKPSPELKKIIVKPSSFFKIGSQVILDKDNSDSMKWLETIKKNKGELKVLNRTELLKESSSPYEKGYSVRDEYLFLYALEDSDYVVVKVEGYEDVFFKTQKSGFELYIDQISKNEVPAELISKI</sequence>
<dbReference type="RefSeq" id="WP_185623750.1">
    <property type="nucleotide sequence ID" value="NZ_JABGBW010000002.1"/>
</dbReference>
<organism evidence="2 3">
    <name type="scientific">Peptostreptococcus canis</name>
    <dbReference type="NCBI Taxonomy" id="1159213"/>
    <lineage>
        <taxon>Bacteria</taxon>
        <taxon>Bacillati</taxon>
        <taxon>Bacillota</taxon>
        <taxon>Clostridia</taxon>
        <taxon>Peptostreptococcales</taxon>
        <taxon>Peptostreptococcaceae</taxon>
        <taxon>Peptostreptococcus</taxon>
    </lineage>
</organism>
<dbReference type="Proteomes" id="UP000713904">
    <property type="component" value="Unassembled WGS sequence"/>
</dbReference>
<reference evidence="2 3" key="1">
    <citation type="submission" date="2020-05" db="EMBL/GenBank/DDBJ databases">
        <title>Draft genome of xy-202 and genomic insight in genome of the genus Peptostreptococcus.</title>
        <authorList>
            <person name="Zhang Z."/>
        </authorList>
    </citation>
    <scope>NUCLEOTIDE SEQUENCE [LARGE SCALE GENOMIC DNA]</scope>
    <source>
        <strain evidence="2 3">DSM 27025</strain>
    </source>
</reference>
<dbReference type="EMBL" id="JABGBW010000002">
    <property type="protein sequence ID" value="MBC2575722.1"/>
    <property type="molecule type" value="Genomic_DNA"/>
</dbReference>
<evidence type="ECO:0000313" key="3">
    <source>
        <dbReference type="Proteomes" id="UP000713904"/>
    </source>
</evidence>
<proteinExistence type="predicted"/>
<evidence type="ECO:0008006" key="4">
    <source>
        <dbReference type="Google" id="ProtNLM"/>
    </source>
</evidence>
<dbReference type="InterPro" id="IPR007253">
    <property type="entry name" value="Cell_wall-bd_2"/>
</dbReference>
<comment type="caution">
    <text evidence="2">The sequence shown here is derived from an EMBL/GenBank/DDBJ whole genome shotgun (WGS) entry which is preliminary data.</text>
</comment>
<dbReference type="Pfam" id="PF04122">
    <property type="entry name" value="CW_binding_2"/>
    <property type="match status" value="3"/>
</dbReference>
<dbReference type="PANTHER" id="PTHR30032:SF8">
    <property type="entry name" value="GERMINATION-SPECIFIC N-ACETYLMURAMOYL-L-ALANINE AMIDASE"/>
    <property type="match status" value="1"/>
</dbReference>
<dbReference type="InterPro" id="IPR051922">
    <property type="entry name" value="Bact_Sporulation_Assoc"/>
</dbReference>
<dbReference type="Gene3D" id="1.20.1270.90">
    <property type="entry name" value="AF1782-like"/>
    <property type="match status" value="1"/>
</dbReference>
<name>A0ABR6TJZ0_9FIRM</name>
<gene>
    <name evidence="2" type="ORF">HLB29_03390</name>
</gene>
<feature type="compositionally biased region" description="Basic and acidic residues" evidence="1">
    <location>
        <begin position="315"/>
        <end position="328"/>
    </location>
</feature>
<evidence type="ECO:0000256" key="1">
    <source>
        <dbReference type="SAM" id="MobiDB-lite"/>
    </source>
</evidence>
<evidence type="ECO:0000313" key="2">
    <source>
        <dbReference type="EMBL" id="MBC2575722.1"/>
    </source>
</evidence>
<feature type="region of interest" description="Disordered" evidence="1">
    <location>
        <begin position="307"/>
        <end position="328"/>
    </location>
</feature>
<dbReference type="Gene3D" id="3.40.50.12090">
    <property type="match status" value="3"/>
</dbReference>
<keyword evidence="3" id="KW-1185">Reference proteome</keyword>